<dbReference type="AlphaFoldDB" id="A0A1M6M348"/>
<dbReference type="Proteomes" id="UP000184016">
    <property type="component" value="Unassembled WGS sequence"/>
</dbReference>
<name>A0A1M6M348_9BACL</name>
<sequence length="85" mass="9995">MPILMFILQVIVFFLIWRIVLMVLTNIIRKNTLSIWVRMIANLVFVIFYFAVLHWTHGYWWWSIASGLFVGLLFAFASNNGSSPE</sequence>
<gene>
    <name evidence="2" type="ORF">SAMN05443507_103161</name>
</gene>
<organism evidence="2 3">
    <name type="scientific">Alicyclobacillus tolerans</name>
    <dbReference type="NCBI Taxonomy" id="90970"/>
    <lineage>
        <taxon>Bacteria</taxon>
        <taxon>Bacillati</taxon>
        <taxon>Bacillota</taxon>
        <taxon>Bacilli</taxon>
        <taxon>Bacillales</taxon>
        <taxon>Alicyclobacillaceae</taxon>
        <taxon>Alicyclobacillus</taxon>
    </lineage>
</organism>
<accession>A0A1M6M348</accession>
<dbReference type="EMBL" id="FRAF01000003">
    <property type="protein sequence ID" value="SHJ77891.1"/>
    <property type="molecule type" value="Genomic_DNA"/>
</dbReference>
<dbReference type="RefSeq" id="WP_072873064.1">
    <property type="nucleotide sequence ID" value="NZ_FRAF01000003.1"/>
</dbReference>
<evidence type="ECO:0000256" key="1">
    <source>
        <dbReference type="SAM" id="Phobius"/>
    </source>
</evidence>
<keyword evidence="1" id="KW-0472">Membrane</keyword>
<reference evidence="3" key="1">
    <citation type="submission" date="2016-11" db="EMBL/GenBank/DDBJ databases">
        <authorList>
            <person name="Varghese N."/>
            <person name="Submissions S."/>
        </authorList>
    </citation>
    <scope>NUCLEOTIDE SEQUENCE [LARGE SCALE GENOMIC DNA]</scope>
    <source>
        <strain evidence="3">USBA-503</strain>
    </source>
</reference>
<feature type="transmembrane region" description="Helical" evidence="1">
    <location>
        <begin position="35"/>
        <end position="53"/>
    </location>
</feature>
<keyword evidence="3" id="KW-1185">Reference proteome</keyword>
<feature type="transmembrane region" description="Helical" evidence="1">
    <location>
        <begin position="59"/>
        <end position="77"/>
    </location>
</feature>
<keyword evidence="1" id="KW-0812">Transmembrane</keyword>
<feature type="transmembrane region" description="Helical" evidence="1">
    <location>
        <begin position="6"/>
        <end position="28"/>
    </location>
</feature>
<evidence type="ECO:0000313" key="3">
    <source>
        <dbReference type="Proteomes" id="UP000184016"/>
    </source>
</evidence>
<proteinExistence type="predicted"/>
<protein>
    <submittedName>
        <fullName evidence="2">Uncharacterized protein</fullName>
    </submittedName>
</protein>
<evidence type="ECO:0000313" key="2">
    <source>
        <dbReference type="EMBL" id="SHJ77891.1"/>
    </source>
</evidence>
<dbReference type="STRING" id="1830138.SAMN05443507_103161"/>
<keyword evidence="1" id="KW-1133">Transmembrane helix</keyword>